<dbReference type="AlphaFoldDB" id="A0A0N1IUE9"/>
<dbReference type="Proteomes" id="UP000037685">
    <property type="component" value="Unassembled WGS sequence"/>
</dbReference>
<accession>A0A0N1IUE9</accession>
<name>A0A0N1IUE9_THEAQ</name>
<evidence type="ECO:0000256" key="1">
    <source>
        <dbReference type="SAM" id="MobiDB-lite"/>
    </source>
</evidence>
<evidence type="ECO:0000313" key="3">
    <source>
        <dbReference type="Proteomes" id="UP000037685"/>
    </source>
</evidence>
<proteinExistence type="predicted"/>
<sequence>MGRALVLGALLALLLQGGAWPEPRGKGEAGLFPGGPTLVLKEERKPLLPSPLLPPKGEKPSPLSLRPWKAPPPLPNTPLPRPLLYLLYGKLQLEGG</sequence>
<feature type="region of interest" description="Disordered" evidence="1">
    <location>
        <begin position="45"/>
        <end position="72"/>
    </location>
</feature>
<dbReference type="EMBL" id="LHCI01000106">
    <property type="protein sequence ID" value="KOX90940.1"/>
    <property type="molecule type" value="Genomic_DNA"/>
</dbReference>
<dbReference type="PATRIC" id="fig|271.14.peg.2215"/>
<dbReference type="RefSeq" id="WP_003048158.1">
    <property type="nucleotide sequence ID" value="NZ_LHCI01000106.1"/>
</dbReference>
<gene>
    <name evidence="2" type="ORF">BVI061214_02139</name>
</gene>
<protein>
    <submittedName>
        <fullName evidence="2">Uncharacterized protein</fullName>
    </submittedName>
</protein>
<comment type="caution">
    <text evidence="2">The sequence shown here is derived from an EMBL/GenBank/DDBJ whole genome shotgun (WGS) entry which is preliminary data.</text>
</comment>
<reference evidence="2 3" key="1">
    <citation type="submission" date="2015-07" db="EMBL/GenBank/DDBJ databases">
        <authorList>
            <person name="Noorani M."/>
        </authorList>
    </citation>
    <scope>NUCLEOTIDE SEQUENCE [LARGE SCALE GENOMIC DNA]</scope>
    <source>
        <strain evidence="3">ATCC 25104 / DSM 625 / JCM 10724 / NBRC 103206 / NCIMB 11243 / YT-1</strain>
    </source>
</reference>
<evidence type="ECO:0000313" key="2">
    <source>
        <dbReference type="EMBL" id="KOX90940.1"/>
    </source>
</evidence>
<organism evidence="2 3">
    <name type="scientific">Thermus aquaticus</name>
    <dbReference type="NCBI Taxonomy" id="271"/>
    <lineage>
        <taxon>Bacteria</taxon>
        <taxon>Thermotogati</taxon>
        <taxon>Deinococcota</taxon>
        <taxon>Deinococci</taxon>
        <taxon>Thermales</taxon>
        <taxon>Thermaceae</taxon>
        <taxon>Thermus</taxon>
    </lineage>
</organism>